<proteinExistence type="predicted"/>
<name>A0ABT0XV81_9ACTN</name>
<evidence type="ECO:0000313" key="4">
    <source>
        <dbReference type="Proteomes" id="UP001523216"/>
    </source>
</evidence>
<organism evidence="3 4">
    <name type="scientific">Paractinoplanes hotanensis</name>
    <dbReference type="NCBI Taxonomy" id="2906497"/>
    <lineage>
        <taxon>Bacteria</taxon>
        <taxon>Bacillati</taxon>
        <taxon>Actinomycetota</taxon>
        <taxon>Actinomycetes</taxon>
        <taxon>Micromonosporales</taxon>
        <taxon>Micromonosporaceae</taxon>
        <taxon>Paractinoplanes</taxon>
    </lineage>
</organism>
<keyword evidence="4" id="KW-1185">Reference proteome</keyword>
<comment type="caution">
    <text evidence="3">The sequence shown here is derived from an EMBL/GenBank/DDBJ whole genome shotgun (WGS) entry which is preliminary data.</text>
</comment>
<protein>
    <submittedName>
        <fullName evidence="3">DUF732 domain-containing protein</fullName>
    </submittedName>
</protein>
<reference evidence="3 4" key="1">
    <citation type="submission" date="2022-06" db="EMBL/GenBank/DDBJ databases">
        <title>Actinoplanes abujensis sp. nov., isolated from Nigerian arid soil.</title>
        <authorList>
            <person name="Ding P."/>
        </authorList>
    </citation>
    <scope>NUCLEOTIDE SEQUENCE [LARGE SCALE GENOMIC DNA]</scope>
    <source>
        <strain evidence="4">TRM88002</strain>
    </source>
</reference>
<dbReference type="RefSeq" id="WP_251797549.1">
    <property type="nucleotide sequence ID" value="NZ_JAMQOL010000010.1"/>
</dbReference>
<feature type="domain" description="DUF732" evidence="2">
    <location>
        <begin position="50"/>
        <end position="119"/>
    </location>
</feature>
<feature type="signal peptide" evidence="1">
    <location>
        <begin position="1"/>
        <end position="25"/>
    </location>
</feature>
<evidence type="ECO:0000259" key="2">
    <source>
        <dbReference type="Pfam" id="PF05305"/>
    </source>
</evidence>
<dbReference type="InterPro" id="IPR007969">
    <property type="entry name" value="DUF732"/>
</dbReference>
<dbReference type="Pfam" id="PF05305">
    <property type="entry name" value="DUF732"/>
    <property type="match status" value="1"/>
</dbReference>
<dbReference type="EMBL" id="JAMQOL010000010">
    <property type="protein sequence ID" value="MCM4077698.1"/>
    <property type="molecule type" value="Genomic_DNA"/>
</dbReference>
<keyword evidence="1" id="KW-0732">Signal</keyword>
<evidence type="ECO:0000256" key="1">
    <source>
        <dbReference type="SAM" id="SignalP"/>
    </source>
</evidence>
<evidence type="ECO:0000313" key="3">
    <source>
        <dbReference type="EMBL" id="MCM4077698.1"/>
    </source>
</evidence>
<dbReference type="Proteomes" id="UP001523216">
    <property type="component" value="Unassembled WGS sequence"/>
</dbReference>
<sequence length="127" mass="13056">MGARLAVVGTVLVALTGLGTLSACSDDKPDQAAFVEAEKQAAEAGLPKGDEQTYLTALTAVDAKLTADKKAALDNGYNLCTDFTNGMTASETVIDAIDMFQVDAKKGQKIVAIAKTNLCKPSASKGS</sequence>
<gene>
    <name evidence="3" type="ORF">LXN57_08980</name>
</gene>
<feature type="chain" id="PRO_5047254061" evidence="1">
    <location>
        <begin position="26"/>
        <end position="127"/>
    </location>
</feature>
<accession>A0ABT0XV81</accession>
<dbReference type="PROSITE" id="PS51257">
    <property type="entry name" value="PROKAR_LIPOPROTEIN"/>
    <property type="match status" value="1"/>
</dbReference>